<organism evidence="6 7">
    <name type="scientific">Chenopodium quinoa</name>
    <name type="common">Quinoa</name>
    <dbReference type="NCBI Taxonomy" id="63459"/>
    <lineage>
        <taxon>Eukaryota</taxon>
        <taxon>Viridiplantae</taxon>
        <taxon>Streptophyta</taxon>
        <taxon>Embryophyta</taxon>
        <taxon>Tracheophyta</taxon>
        <taxon>Spermatophyta</taxon>
        <taxon>Magnoliopsida</taxon>
        <taxon>eudicotyledons</taxon>
        <taxon>Gunneridae</taxon>
        <taxon>Pentapetalae</taxon>
        <taxon>Caryophyllales</taxon>
        <taxon>Chenopodiaceae</taxon>
        <taxon>Chenopodioideae</taxon>
        <taxon>Atripliceae</taxon>
        <taxon>Chenopodium</taxon>
    </lineage>
</organism>
<feature type="domain" description="EF-hand" evidence="5">
    <location>
        <begin position="97"/>
        <end position="132"/>
    </location>
</feature>
<evidence type="ECO:0000313" key="6">
    <source>
        <dbReference type="EnsemblPlants" id="AUR62019110-RA:cds"/>
    </source>
</evidence>
<accession>A0A803LV66</accession>
<evidence type="ECO:0000256" key="4">
    <source>
        <dbReference type="SAM" id="MobiDB-lite"/>
    </source>
</evidence>
<dbReference type="Gene3D" id="1.10.238.10">
    <property type="entry name" value="EF-hand"/>
    <property type="match status" value="2"/>
</dbReference>
<reference evidence="6" key="1">
    <citation type="journal article" date="2017" name="Nature">
        <title>The genome of Chenopodium quinoa.</title>
        <authorList>
            <person name="Jarvis D.E."/>
            <person name="Ho Y.S."/>
            <person name="Lightfoot D.J."/>
            <person name="Schmoeckel S.M."/>
            <person name="Li B."/>
            <person name="Borm T.J.A."/>
            <person name="Ohyanagi H."/>
            <person name="Mineta K."/>
            <person name="Michell C.T."/>
            <person name="Saber N."/>
            <person name="Kharbatia N.M."/>
            <person name="Rupper R.R."/>
            <person name="Sharp A.R."/>
            <person name="Dally N."/>
            <person name="Boughton B.A."/>
            <person name="Woo Y.H."/>
            <person name="Gao G."/>
            <person name="Schijlen E.G.W.M."/>
            <person name="Guo X."/>
            <person name="Momin A.A."/>
            <person name="Negrao S."/>
            <person name="Al-Babili S."/>
            <person name="Gehring C."/>
            <person name="Roessner U."/>
            <person name="Jung C."/>
            <person name="Murphy K."/>
            <person name="Arold S.T."/>
            <person name="Gojobori T."/>
            <person name="van der Linden C.G."/>
            <person name="van Loo E.N."/>
            <person name="Jellen E.N."/>
            <person name="Maughan P.J."/>
            <person name="Tester M."/>
        </authorList>
    </citation>
    <scope>NUCLEOTIDE SEQUENCE [LARGE SCALE GENOMIC DNA]</scope>
    <source>
        <strain evidence="6">cv. PI 614886</strain>
    </source>
</reference>
<dbReference type="CDD" id="cd00051">
    <property type="entry name" value="EFh"/>
    <property type="match status" value="2"/>
</dbReference>
<evidence type="ECO:0000256" key="2">
    <source>
        <dbReference type="ARBA" id="ARBA00022737"/>
    </source>
</evidence>
<dbReference type="Gramene" id="AUR62019110-RA">
    <property type="protein sequence ID" value="AUR62019110-RA:cds"/>
    <property type="gene ID" value="AUR62019110"/>
</dbReference>
<dbReference type="SMART" id="SM00054">
    <property type="entry name" value="EFh"/>
    <property type="match status" value="4"/>
</dbReference>
<dbReference type="AlphaFoldDB" id="A0A803LV66"/>
<dbReference type="GeneID" id="110709813"/>
<proteinExistence type="predicted"/>
<feature type="region of interest" description="Disordered" evidence="4">
    <location>
        <begin position="1"/>
        <end position="21"/>
    </location>
</feature>
<dbReference type="GO" id="GO:0005509">
    <property type="term" value="F:calcium ion binding"/>
    <property type="evidence" value="ECO:0007669"/>
    <property type="project" value="InterPro"/>
</dbReference>
<reference evidence="6" key="2">
    <citation type="submission" date="2021-03" db="UniProtKB">
        <authorList>
            <consortium name="EnsemblPlants"/>
        </authorList>
    </citation>
    <scope>IDENTIFICATION</scope>
</reference>
<gene>
    <name evidence="6" type="primary">LOC110709813</name>
</gene>
<dbReference type="InterPro" id="IPR018247">
    <property type="entry name" value="EF_Hand_1_Ca_BS"/>
</dbReference>
<dbReference type="PROSITE" id="PS50222">
    <property type="entry name" value="EF_HAND_2"/>
    <property type="match status" value="4"/>
</dbReference>
<protein>
    <recommendedName>
        <fullName evidence="5">EF-hand domain-containing protein</fullName>
    </recommendedName>
</protein>
<dbReference type="OMA" id="ELRLIMY"/>
<evidence type="ECO:0000256" key="1">
    <source>
        <dbReference type="ARBA" id="ARBA00022723"/>
    </source>
</evidence>
<evidence type="ECO:0000259" key="5">
    <source>
        <dbReference type="PROSITE" id="PS50222"/>
    </source>
</evidence>
<sequence>MAAITEDKSNSSSSHSLSSVYLSDTAEVKKVFDKFDVNGDGKISADELIGVMKTLGSETSPEEVAQMMEEMDSDRDGFINLEEFADFCSKKVEGDESGSQELHDAFKMYDQDGDDLISAAELHLVLSRLGERCSVEDCEKMIQSVDSDGDGNVSFEEFRKMMTKSKSAAKTVSS</sequence>
<evidence type="ECO:0000256" key="3">
    <source>
        <dbReference type="ARBA" id="ARBA00022837"/>
    </source>
</evidence>
<dbReference type="InterPro" id="IPR039647">
    <property type="entry name" value="EF_hand_pair_protein_CML-like"/>
</dbReference>
<keyword evidence="7" id="KW-1185">Reference proteome</keyword>
<dbReference type="Pfam" id="PF13499">
    <property type="entry name" value="EF-hand_7"/>
    <property type="match status" value="2"/>
</dbReference>
<feature type="domain" description="EF-hand" evidence="5">
    <location>
        <begin position="59"/>
        <end position="94"/>
    </location>
</feature>
<dbReference type="InterPro" id="IPR002048">
    <property type="entry name" value="EF_hand_dom"/>
</dbReference>
<keyword evidence="2" id="KW-0677">Repeat</keyword>
<dbReference type="EnsemblPlants" id="AUR62019110-RA">
    <property type="protein sequence ID" value="AUR62019110-RA:cds"/>
    <property type="gene ID" value="AUR62019110"/>
</dbReference>
<feature type="domain" description="EF-hand" evidence="5">
    <location>
        <begin position="23"/>
        <end position="58"/>
    </location>
</feature>
<dbReference type="SUPFAM" id="SSF47473">
    <property type="entry name" value="EF-hand"/>
    <property type="match status" value="1"/>
</dbReference>
<dbReference type="PANTHER" id="PTHR10891">
    <property type="entry name" value="EF-HAND CALCIUM-BINDING DOMAIN CONTAINING PROTEIN"/>
    <property type="match status" value="1"/>
</dbReference>
<keyword evidence="3" id="KW-0106">Calcium</keyword>
<name>A0A803LV66_CHEQI</name>
<evidence type="ECO:0000313" key="7">
    <source>
        <dbReference type="Proteomes" id="UP000596660"/>
    </source>
</evidence>
<dbReference type="RefSeq" id="XP_021743759.1">
    <property type="nucleotide sequence ID" value="XM_021888067.1"/>
</dbReference>
<dbReference type="FunFam" id="1.10.238.10:FF:000003">
    <property type="entry name" value="Calmodulin A"/>
    <property type="match status" value="1"/>
</dbReference>
<dbReference type="PROSITE" id="PS00018">
    <property type="entry name" value="EF_HAND_1"/>
    <property type="match status" value="4"/>
</dbReference>
<dbReference type="InterPro" id="IPR011992">
    <property type="entry name" value="EF-hand-dom_pair"/>
</dbReference>
<feature type="domain" description="EF-hand" evidence="5">
    <location>
        <begin position="133"/>
        <end position="168"/>
    </location>
</feature>
<keyword evidence="1" id="KW-0479">Metal-binding</keyword>
<dbReference type="OrthoDB" id="26525at2759"/>
<dbReference type="Proteomes" id="UP000596660">
    <property type="component" value="Unplaced"/>
</dbReference>
<dbReference type="KEGG" id="cqi:110709813"/>
<feature type="compositionally biased region" description="Low complexity" evidence="4">
    <location>
        <begin position="10"/>
        <end position="21"/>
    </location>
</feature>